<feature type="transmembrane region" description="Helical" evidence="1">
    <location>
        <begin position="33"/>
        <end position="53"/>
    </location>
</feature>
<organism evidence="2 3">
    <name type="scientific">Stutzerimonas stutzeri</name>
    <name type="common">Pseudomonas stutzeri</name>
    <dbReference type="NCBI Taxonomy" id="316"/>
    <lineage>
        <taxon>Bacteria</taxon>
        <taxon>Pseudomonadati</taxon>
        <taxon>Pseudomonadota</taxon>
        <taxon>Gammaproteobacteria</taxon>
        <taxon>Pseudomonadales</taxon>
        <taxon>Pseudomonadaceae</taxon>
        <taxon>Stutzerimonas</taxon>
    </lineage>
</organism>
<sequence length="241" mass="26787">MTVLATWAEIRSLYRQCQPGVFTASFTHGGLRMVWPSWALTIAVGILLVGTLLNSQSPLQGLAAMAGALLALFGMLLARERYCAWYYRDIYARETLNRYGFLRREELLRYALFRNTLVERGLNAADIQELARIAEIAGPPPQERWVSQNLVIVMLVSAIVSLSTDVIKLTDTWIAGKGIVFVLALATVTYVVLALLDGIRSNQHRDRVIGRCLERAALDIARTQAAYSTPQASFESTATHE</sequence>
<proteinExistence type="predicted"/>
<dbReference type="PATRIC" id="fig|316.110.peg.2379"/>
<feature type="transmembrane region" description="Helical" evidence="1">
    <location>
        <begin position="173"/>
        <end position="196"/>
    </location>
</feature>
<evidence type="ECO:0000256" key="1">
    <source>
        <dbReference type="SAM" id="Phobius"/>
    </source>
</evidence>
<keyword evidence="1" id="KW-0812">Transmembrane</keyword>
<feature type="transmembrane region" description="Helical" evidence="1">
    <location>
        <begin position="59"/>
        <end position="78"/>
    </location>
</feature>
<dbReference type="AlphaFoldDB" id="A0A0D7EB26"/>
<evidence type="ECO:0000313" key="2">
    <source>
        <dbReference type="EMBL" id="KIZ37923.1"/>
    </source>
</evidence>
<dbReference type="EMBL" id="JXXD01000024">
    <property type="protein sequence ID" value="KIZ37923.1"/>
    <property type="molecule type" value="Genomic_DNA"/>
</dbReference>
<feature type="transmembrane region" description="Helical" evidence="1">
    <location>
        <begin position="150"/>
        <end position="167"/>
    </location>
</feature>
<gene>
    <name evidence="2" type="ORF">LO50_03775</name>
</gene>
<accession>A0A0D7EB26</accession>
<dbReference type="RefSeq" id="WP_044314148.1">
    <property type="nucleotide sequence ID" value="NZ_JXXD01000024.1"/>
</dbReference>
<reference evidence="2 3" key="1">
    <citation type="submission" date="2014-11" db="EMBL/GenBank/DDBJ databases">
        <title>Genomics and ecophysiology of heterotrophic nitrogen fixing bacteria isolated from estuarine surface water.</title>
        <authorList>
            <person name="Bentzon-Tilia M."/>
            <person name="Severin I."/>
            <person name="Hansen L.H."/>
            <person name="Riemann L."/>
        </authorList>
    </citation>
    <scope>NUCLEOTIDE SEQUENCE [LARGE SCALE GENOMIC DNA]</scope>
    <source>
        <strain evidence="2 3">BAL361</strain>
    </source>
</reference>
<keyword evidence="1" id="KW-1133">Transmembrane helix</keyword>
<name>A0A0D7EB26_STUST</name>
<dbReference type="Proteomes" id="UP000032439">
    <property type="component" value="Unassembled WGS sequence"/>
</dbReference>
<evidence type="ECO:0000313" key="3">
    <source>
        <dbReference type="Proteomes" id="UP000032439"/>
    </source>
</evidence>
<keyword evidence="1" id="KW-0472">Membrane</keyword>
<protein>
    <submittedName>
        <fullName evidence="2">Uncharacterized protein</fullName>
    </submittedName>
</protein>
<comment type="caution">
    <text evidence="2">The sequence shown here is derived from an EMBL/GenBank/DDBJ whole genome shotgun (WGS) entry which is preliminary data.</text>
</comment>